<sequence>MREIITLQVGQCGNQIARDYWELISKEHGINLNGECNNKIENDRKDIFFYQADDGRYVPRGIAIDLEPRVVNSVISSTPFFNQENVFVSEDGCGAGNNWADGYFSAKKNFNEIYEIIQREAENSDFLDGFFLMHSIAGGTGSGCGSFILEELRQEFPKKIIQTYSILPNNNEVSDVVVQPYNSVLSLQRLALCCDLVCIMDNNALGKIALDSLRIKTPTFNHINSLISTAMAASTSTLRFPTYTFSDLSTITHTLTPSPT</sequence>
<keyword evidence="4 6" id="KW-0547">Nucleotide-binding</keyword>
<dbReference type="PROSITE" id="PS00227">
    <property type="entry name" value="TUBULIN"/>
    <property type="match status" value="1"/>
</dbReference>
<comment type="subunit">
    <text evidence="2">Dimer of alpha and beta chains. A typical microtubule is a hollow water-filled tube with an outer diameter of 25 nm and an inner diameter of 15 nM. Alpha-beta heterodimers associate head-to-tail to form protofilaments running lengthwise along the microtubule wall with the beta-tubulin subunit facing the microtubule plus end conferring a structural polarity. Microtubules usually have 13 protofilaments but different protofilament numbers can be found in some organisms and specialized cells.</text>
</comment>
<evidence type="ECO:0000256" key="5">
    <source>
        <dbReference type="ARBA" id="ARBA00023134"/>
    </source>
</evidence>
<evidence type="ECO:0000256" key="1">
    <source>
        <dbReference type="ARBA" id="ARBA00009636"/>
    </source>
</evidence>
<evidence type="ECO:0000313" key="8">
    <source>
        <dbReference type="EMBL" id="EPR79730.1"/>
    </source>
</evidence>
<dbReference type="FunCoup" id="S7W9Y3">
    <property type="interactions" value="138"/>
</dbReference>
<protein>
    <submittedName>
        <fullName evidence="8">Gamma tubulin</fullName>
    </submittedName>
</protein>
<dbReference type="PRINTS" id="PR01161">
    <property type="entry name" value="TUBULIN"/>
</dbReference>
<feature type="domain" description="Tubulin/FtsZ GTPase" evidence="7">
    <location>
        <begin position="45"/>
        <end position="242"/>
    </location>
</feature>
<evidence type="ECO:0000256" key="3">
    <source>
        <dbReference type="ARBA" id="ARBA00022701"/>
    </source>
</evidence>
<comment type="caution">
    <text evidence="8">The sequence shown here is derived from an EMBL/GenBank/DDBJ whole genome shotgun (WGS) entry which is preliminary data.</text>
</comment>
<comment type="similarity">
    <text evidence="1 6">Belongs to the tubulin family.</text>
</comment>
<dbReference type="Pfam" id="PF00091">
    <property type="entry name" value="Tubulin"/>
    <property type="match status" value="1"/>
</dbReference>
<dbReference type="EMBL" id="ATCN01000137">
    <property type="protein sequence ID" value="EPR79730.1"/>
    <property type="molecule type" value="Genomic_DNA"/>
</dbReference>
<dbReference type="STRING" id="1358809.S7W9Y3"/>
<dbReference type="InterPro" id="IPR036525">
    <property type="entry name" value="Tubulin/FtsZ_GTPase_sf"/>
</dbReference>
<dbReference type="InterPro" id="IPR017975">
    <property type="entry name" value="Tubulin_CS"/>
</dbReference>
<dbReference type="Proteomes" id="UP000014978">
    <property type="component" value="Unassembled WGS sequence"/>
</dbReference>
<evidence type="ECO:0000256" key="4">
    <source>
        <dbReference type="ARBA" id="ARBA00022741"/>
    </source>
</evidence>
<evidence type="ECO:0000259" key="7">
    <source>
        <dbReference type="SMART" id="SM00864"/>
    </source>
</evidence>
<dbReference type="InterPro" id="IPR013838">
    <property type="entry name" value="Beta-tubulin_BS"/>
</dbReference>
<keyword evidence="5 6" id="KW-0342">GTP-binding</keyword>
<reference evidence="9" key="1">
    <citation type="journal article" date="2013" name="PLoS Genet.">
        <title>The genome of Spraguea lophii and the basis of host-microsporidian interactions.</title>
        <authorList>
            <person name="Campbell S.E."/>
            <person name="Williams T.A."/>
            <person name="Yousuf A."/>
            <person name="Soanes D.M."/>
            <person name="Paszkiewicz K.H."/>
            <person name="Williams B.A.P."/>
        </authorList>
    </citation>
    <scope>NUCLEOTIDE SEQUENCE [LARGE SCALE GENOMIC DNA]</scope>
    <source>
        <strain evidence="9">42_110</strain>
    </source>
</reference>
<dbReference type="PROSITE" id="PS00228">
    <property type="entry name" value="TUBULIN_B_AUTOREG"/>
    <property type="match status" value="1"/>
</dbReference>
<dbReference type="HOGENOM" id="CLU_015718_4_1_1"/>
<dbReference type="Gene3D" id="3.40.50.1440">
    <property type="entry name" value="Tubulin/FtsZ, GTPase domain"/>
    <property type="match status" value="1"/>
</dbReference>
<dbReference type="InterPro" id="IPR000217">
    <property type="entry name" value="Tubulin"/>
</dbReference>
<name>S7W9Y3_SPRLO</name>
<dbReference type="PRINTS" id="PR01519">
    <property type="entry name" value="EPSLNTUBULIN"/>
</dbReference>
<proteinExistence type="inferred from homology"/>
<evidence type="ECO:0000313" key="9">
    <source>
        <dbReference type="Proteomes" id="UP000014978"/>
    </source>
</evidence>
<dbReference type="SUPFAM" id="SSF52490">
    <property type="entry name" value="Tubulin nucleotide-binding domain-like"/>
    <property type="match status" value="1"/>
</dbReference>
<feature type="non-terminal residue" evidence="8">
    <location>
        <position position="260"/>
    </location>
</feature>
<evidence type="ECO:0000256" key="2">
    <source>
        <dbReference type="ARBA" id="ARBA00011747"/>
    </source>
</evidence>
<dbReference type="PANTHER" id="PTHR11588">
    <property type="entry name" value="TUBULIN"/>
    <property type="match status" value="1"/>
</dbReference>
<dbReference type="OrthoDB" id="10249382at2759"/>
<gene>
    <name evidence="8" type="ORF">SLOPH_382</name>
</gene>
<keyword evidence="3 6" id="KW-0493">Microtubule</keyword>
<dbReference type="InterPro" id="IPR003008">
    <property type="entry name" value="Tubulin_FtsZ_GTPase"/>
</dbReference>
<keyword evidence="9" id="KW-1185">Reference proteome</keyword>
<evidence type="ECO:0000256" key="6">
    <source>
        <dbReference type="RuleBase" id="RU000352"/>
    </source>
</evidence>
<dbReference type="VEuPathDB" id="MicrosporidiaDB:SLOPH_382"/>
<accession>S7W9Y3</accession>
<dbReference type="InterPro" id="IPR004057">
    <property type="entry name" value="Epsilon_tubulin"/>
</dbReference>
<dbReference type="AlphaFoldDB" id="S7W9Y3"/>
<dbReference type="GO" id="GO:0007017">
    <property type="term" value="P:microtubule-based process"/>
    <property type="evidence" value="ECO:0007669"/>
    <property type="project" value="InterPro"/>
</dbReference>
<dbReference type="GO" id="GO:0005874">
    <property type="term" value="C:microtubule"/>
    <property type="evidence" value="ECO:0007669"/>
    <property type="project" value="UniProtKB-KW"/>
</dbReference>
<organism evidence="8 9">
    <name type="scientific">Spraguea lophii (strain 42_110)</name>
    <name type="common">Microsporidian parasite</name>
    <dbReference type="NCBI Taxonomy" id="1358809"/>
    <lineage>
        <taxon>Eukaryota</taxon>
        <taxon>Fungi</taxon>
        <taxon>Fungi incertae sedis</taxon>
        <taxon>Microsporidia</taxon>
        <taxon>Spragueidae</taxon>
        <taxon>Spraguea</taxon>
    </lineage>
</organism>
<dbReference type="GO" id="GO:0005525">
    <property type="term" value="F:GTP binding"/>
    <property type="evidence" value="ECO:0007669"/>
    <property type="project" value="UniProtKB-UniRule"/>
</dbReference>
<dbReference type="InParanoid" id="S7W9Y3"/>
<dbReference type="SMART" id="SM00864">
    <property type="entry name" value="Tubulin"/>
    <property type="match status" value="1"/>
</dbReference>